<organism evidence="5 6">
    <name type="scientific">Raineyella antarctica</name>
    <dbReference type="NCBI Taxonomy" id="1577474"/>
    <lineage>
        <taxon>Bacteria</taxon>
        <taxon>Bacillati</taxon>
        <taxon>Actinomycetota</taxon>
        <taxon>Actinomycetes</taxon>
        <taxon>Propionibacteriales</taxon>
        <taxon>Propionibacteriaceae</taxon>
        <taxon>Raineyella</taxon>
    </lineage>
</organism>
<dbReference type="OrthoDB" id="5243299at2"/>
<sequence>MTGLRRRPIAGEELDAAGLLEWLGDDPGVRANMVTSPDGHATIRGRVGDLTGEADQALLLALRGWCDVLLVGAGTIRAEGYGVVDLPPRLGEIRQARGQAPRPVLAIVSGSLDLDPALPAFAEAGPDSRPWVVTVAGADPARRARLEPYAQLLEVAAGPDGRPLLPVAVEGLRTAGLPRVLSEGGPTVLAELVGAGVVDELFLTVSPTLVGGEGPRILHGHAYPEPVDLRLLDVLGARDEVFLRYAVGAGSRSGGADRA</sequence>
<feature type="domain" description="Bacterial bifunctional deaminase-reductase C-terminal" evidence="4">
    <location>
        <begin position="28"/>
        <end position="232"/>
    </location>
</feature>
<keyword evidence="6" id="KW-1185">Reference proteome</keyword>
<proteinExistence type="predicted"/>
<dbReference type="SUPFAM" id="SSF53597">
    <property type="entry name" value="Dihydrofolate reductase-like"/>
    <property type="match status" value="1"/>
</dbReference>
<dbReference type="PANTHER" id="PTHR38011:SF7">
    <property type="entry name" value="2,5-DIAMINO-6-RIBOSYLAMINO-4(3H)-PYRIMIDINONE 5'-PHOSPHATE REDUCTASE"/>
    <property type="match status" value="1"/>
</dbReference>
<dbReference type="PANTHER" id="PTHR38011">
    <property type="entry name" value="DIHYDROFOLATE REDUCTASE FAMILY PROTEIN (AFU_ORTHOLOGUE AFUA_8G06820)"/>
    <property type="match status" value="1"/>
</dbReference>
<dbReference type="GO" id="GO:0009231">
    <property type="term" value="P:riboflavin biosynthetic process"/>
    <property type="evidence" value="ECO:0007669"/>
    <property type="project" value="InterPro"/>
</dbReference>
<keyword evidence="2" id="KW-0521">NADP</keyword>
<evidence type="ECO:0000259" key="4">
    <source>
        <dbReference type="Pfam" id="PF01872"/>
    </source>
</evidence>
<evidence type="ECO:0000256" key="3">
    <source>
        <dbReference type="ARBA" id="ARBA00023002"/>
    </source>
</evidence>
<dbReference type="InterPro" id="IPR050765">
    <property type="entry name" value="Riboflavin_Biosynth_HTPR"/>
</dbReference>
<dbReference type="AlphaFoldDB" id="A0A1G6GF82"/>
<dbReference type="RefSeq" id="WP_092606555.1">
    <property type="nucleotide sequence ID" value="NZ_FMYF01000002.1"/>
</dbReference>
<evidence type="ECO:0000256" key="2">
    <source>
        <dbReference type="ARBA" id="ARBA00022857"/>
    </source>
</evidence>
<evidence type="ECO:0000256" key="1">
    <source>
        <dbReference type="ARBA" id="ARBA00005104"/>
    </source>
</evidence>
<dbReference type="Gene3D" id="3.40.430.10">
    <property type="entry name" value="Dihydrofolate Reductase, subunit A"/>
    <property type="match status" value="1"/>
</dbReference>
<dbReference type="InterPro" id="IPR002734">
    <property type="entry name" value="RibDG_C"/>
</dbReference>
<gene>
    <name evidence="5" type="ORF">GA0111570_102283</name>
</gene>
<dbReference type="InterPro" id="IPR024072">
    <property type="entry name" value="DHFR-like_dom_sf"/>
</dbReference>
<reference evidence="5 6" key="1">
    <citation type="submission" date="2016-06" db="EMBL/GenBank/DDBJ databases">
        <authorList>
            <person name="Olsen C.W."/>
            <person name="Carey S."/>
            <person name="Hinshaw L."/>
            <person name="Karasin A.I."/>
        </authorList>
    </citation>
    <scope>NUCLEOTIDE SEQUENCE [LARGE SCALE GENOMIC DNA]</scope>
    <source>
        <strain evidence="5 6">LZ-22</strain>
    </source>
</reference>
<dbReference type="Proteomes" id="UP000199086">
    <property type="component" value="Unassembled WGS sequence"/>
</dbReference>
<evidence type="ECO:0000313" key="6">
    <source>
        <dbReference type="Proteomes" id="UP000199086"/>
    </source>
</evidence>
<dbReference type="GO" id="GO:0008703">
    <property type="term" value="F:5-amino-6-(5-phosphoribosylamino)uracil reductase activity"/>
    <property type="evidence" value="ECO:0007669"/>
    <property type="project" value="InterPro"/>
</dbReference>
<name>A0A1G6GF82_9ACTN</name>
<evidence type="ECO:0000313" key="5">
    <source>
        <dbReference type="EMBL" id="SDB80493.1"/>
    </source>
</evidence>
<protein>
    <submittedName>
        <fullName evidence="5">Pyrimidine reductase, riboflavin biosynthesis</fullName>
    </submittedName>
</protein>
<comment type="pathway">
    <text evidence="1">Cofactor biosynthesis; riboflavin biosynthesis.</text>
</comment>
<accession>A0A1G6GF82</accession>
<keyword evidence="3" id="KW-0560">Oxidoreductase</keyword>
<dbReference type="Pfam" id="PF01872">
    <property type="entry name" value="RibD_C"/>
    <property type="match status" value="1"/>
</dbReference>
<dbReference type="EMBL" id="FMYF01000002">
    <property type="protein sequence ID" value="SDB80493.1"/>
    <property type="molecule type" value="Genomic_DNA"/>
</dbReference>
<dbReference type="STRING" id="1577474.GA0111570_102283"/>